<dbReference type="Proteomes" id="UP000078390">
    <property type="component" value="Unassembled WGS sequence"/>
</dbReference>
<dbReference type="RefSeq" id="WP_068670394.1">
    <property type="nucleotide sequence ID" value="NZ_LWLG01000008.1"/>
</dbReference>
<dbReference type="STRING" id="999894.TDIS_1229"/>
<sequence>MNKKILIILVIILGIFCDFCLSKNNNLFENEESSSVRREAVISCLKDIILYQHIIELLAAKEREDMKQLQTAKDETESRYWALVILEYEGLKLYYFGESLSRILILRRMLERRDQNEELLEYVHNLERYFQEAIVCNPIGIRTIELIKGRELIRGERRSRDEEAISKAWIELRKHFEVLKRDFHEFMERKGV</sequence>
<name>A0A179D3F8_9BACT</name>
<protein>
    <submittedName>
        <fullName evidence="1">Uncharacterized protein</fullName>
    </submittedName>
</protein>
<proteinExistence type="predicted"/>
<reference evidence="1 2" key="1">
    <citation type="submission" date="2016-04" db="EMBL/GenBank/DDBJ databases">
        <title>Genome analysis of Thermosulfurimonas dismutans, the first thermophilic sulfur-disproportionating bacterium of the phylum Thermodesulfobacteria.</title>
        <authorList>
            <person name="Mardanov A.V."/>
            <person name="Beletsky A.V."/>
            <person name="Kadnikov V.V."/>
            <person name="Slobodkin A.I."/>
            <person name="Ravin N.V."/>
        </authorList>
    </citation>
    <scope>NUCLEOTIDE SEQUENCE [LARGE SCALE GENOMIC DNA]</scope>
    <source>
        <strain evidence="1 2">S95</strain>
    </source>
</reference>
<keyword evidence="2" id="KW-1185">Reference proteome</keyword>
<evidence type="ECO:0000313" key="1">
    <source>
        <dbReference type="EMBL" id="OAQ20614.1"/>
    </source>
</evidence>
<dbReference type="AlphaFoldDB" id="A0A179D3F8"/>
<organism evidence="1 2">
    <name type="scientific">Thermosulfurimonas dismutans</name>
    <dbReference type="NCBI Taxonomy" id="999894"/>
    <lineage>
        <taxon>Bacteria</taxon>
        <taxon>Pseudomonadati</taxon>
        <taxon>Thermodesulfobacteriota</taxon>
        <taxon>Thermodesulfobacteria</taxon>
        <taxon>Thermodesulfobacteriales</taxon>
        <taxon>Thermodesulfobacteriaceae</taxon>
        <taxon>Thermosulfurimonas</taxon>
    </lineage>
</organism>
<accession>A0A179D3F8</accession>
<dbReference type="EMBL" id="LWLG01000008">
    <property type="protein sequence ID" value="OAQ20614.1"/>
    <property type="molecule type" value="Genomic_DNA"/>
</dbReference>
<gene>
    <name evidence="1" type="ORF">TDIS_1229</name>
</gene>
<evidence type="ECO:0000313" key="2">
    <source>
        <dbReference type="Proteomes" id="UP000078390"/>
    </source>
</evidence>
<comment type="caution">
    <text evidence="1">The sequence shown here is derived from an EMBL/GenBank/DDBJ whole genome shotgun (WGS) entry which is preliminary data.</text>
</comment>